<evidence type="ECO:0000256" key="2">
    <source>
        <dbReference type="ARBA" id="ARBA00011006"/>
    </source>
</evidence>
<keyword evidence="5 7" id="KW-1133">Transmembrane helix</keyword>
<keyword evidence="4 7" id="KW-0812">Transmembrane</keyword>
<evidence type="ECO:0008006" key="10">
    <source>
        <dbReference type="Google" id="ProtNLM"/>
    </source>
</evidence>
<evidence type="ECO:0000256" key="7">
    <source>
        <dbReference type="SAM" id="Phobius"/>
    </source>
</evidence>
<sequence>MIGNIISWCVFGLIAGALARFLTPGKDPMGCFGTVGLGVAGSFLGGAISHLLFGISNQGIQPAGFIGAVIGGVFVLLLLRHFAKKT</sequence>
<evidence type="ECO:0000256" key="1">
    <source>
        <dbReference type="ARBA" id="ARBA00004651"/>
    </source>
</evidence>
<feature type="transmembrane region" description="Helical" evidence="7">
    <location>
        <begin position="5"/>
        <end position="23"/>
    </location>
</feature>
<evidence type="ECO:0000313" key="9">
    <source>
        <dbReference type="Proteomes" id="UP000318437"/>
    </source>
</evidence>
<evidence type="ECO:0000256" key="3">
    <source>
        <dbReference type="ARBA" id="ARBA00022475"/>
    </source>
</evidence>
<comment type="subcellular location">
    <subcellularLocation>
        <location evidence="1">Cell membrane</location>
        <topology evidence="1">Multi-pass membrane protein</topology>
    </subcellularLocation>
</comment>
<feature type="transmembrane region" description="Helical" evidence="7">
    <location>
        <begin position="59"/>
        <end position="79"/>
    </location>
</feature>
<accession>A0A5C6CTE9</accession>
<dbReference type="OrthoDB" id="290170at2"/>
<keyword evidence="3" id="KW-1003">Cell membrane</keyword>
<reference evidence="8 9" key="1">
    <citation type="submission" date="2019-02" db="EMBL/GenBank/DDBJ databases">
        <title>Deep-cultivation of Planctomycetes and their phenomic and genomic characterization uncovers novel biology.</title>
        <authorList>
            <person name="Wiegand S."/>
            <person name="Jogler M."/>
            <person name="Boedeker C."/>
            <person name="Pinto D."/>
            <person name="Vollmers J."/>
            <person name="Rivas-Marin E."/>
            <person name="Kohn T."/>
            <person name="Peeters S.H."/>
            <person name="Heuer A."/>
            <person name="Rast P."/>
            <person name="Oberbeckmann S."/>
            <person name="Bunk B."/>
            <person name="Jeske O."/>
            <person name="Meyerdierks A."/>
            <person name="Storesund J.E."/>
            <person name="Kallscheuer N."/>
            <person name="Luecker S."/>
            <person name="Lage O.M."/>
            <person name="Pohl T."/>
            <person name="Merkel B.J."/>
            <person name="Hornburger P."/>
            <person name="Mueller R.-W."/>
            <person name="Bruemmer F."/>
            <person name="Labrenz M."/>
            <person name="Spormann A.M."/>
            <person name="Op Den Camp H."/>
            <person name="Overmann J."/>
            <person name="Amann R."/>
            <person name="Jetten M.S.M."/>
            <person name="Mascher T."/>
            <person name="Medema M.H."/>
            <person name="Devos D.P."/>
            <person name="Kaster A.-K."/>
            <person name="Ovreas L."/>
            <person name="Rohde M."/>
            <person name="Galperin M.Y."/>
            <person name="Jogler C."/>
        </authorList>
    </citation>
    <scope>NUCLEOTIDE SEQUENCE [LARGE SCALE GENOMIC DNA]</scope>
    <source>
        <strain evidence="8 9">Pla144</strain>
    </source>
</reference>
<evidence type="ECO:0000256" key="6">
    <source>
        <dbReference type="ARBA" id="ARBA00023136"/>
    </source>
</evidence>
<dbReference type="PANTHER" id="PTHR33884:SF3">
    <property type="entry name" value="UPF0410 PROTEIN YMGE"/>
    <property type="match status" value="1"/>
</dbReference>
<evidence type="ECO:0000256" key="5">
    <source>
        <dbReference type="ARBA" id="ARBA00022989"/>
    </source>
</evidence>
<dbReference type="PANTHER" id="PTHR33884">
    <property type="entry name" value="UPF0410 PROTEIN YMGE"/>
    <property type="match status" value="1"/>
</dbReference>
<dbReference type="EMBL" id="SJPS01000003">
    <property type="protein sequence ID" value="TWU27668.1"/>
    <property type="molecule type" value="Genomic_DNA"/>
</dbReference>
<dbReference type="GO" id="GO:0005886">
    <property type="term" value="C:plasma membrane"/>
    <property type="evidence" value="ECO:0007669"/>
    <property type="project" value="UniProtKB-SubCell"/>
</dbReference>
<organism evidence="8 9">
    <name type="scientific">Bythopirellula polymerisocia</name>
    <dbReference type="NCBI Taxonomy" id="2528003"/>
    <lineage>
        <taxon>Bacteria</taxon>
        <taxon>Pseudomonadati</taxon>
        <taxon>Planctomycetota</taxon>
        <taxon>Planctomycetia</taxon>
        <taxon>Pirellulales</taxon>
        <taxon>Lacipirellulaceae</taxon>
        <taxon>Bythopirellula</taxon>
    </lineage>
</organism>
<dbReference type="Proteomes" id="UP000318437">
    <property type="component" value="Unassembled WGS sequence"/>
</dbReference>
<keyword evidence="9" id="KW-1185">Reference proteome</keyword>
<proteinExistence type="inferred from homology"/>
<dbReference type="InterPro" id="IPR007341">
    <property type="entry name" value="Transgly_assoc"/>
</dbReference>
<name>A0A5C6CTE9_9BACT</name>
<dbReference type="AlphaFoldDB" id="A0A5C6CTE9"/>
<keyword evidence="6 7" id="KW-0472">Membrane</keyword>
<comment type="similarity">
    <text evidence="2">Belongs to the UPF0410 family.</text>
</comment>
<evidence type="ECO:0000256" key="4">
    <source>
        <dbReference type="ARBA" id="ARBA00022692"/>
    </source>
</evidence>
<gene>
    <name evidence="8" type="ORF">Pla144_24450</name>
</gene>
<feature type="transmembrane region" description="Helical" evidence="7">
    <location>
        <begin position="30"/>
        <end position="53"/>
    </location>
</feature>
<dbReference type="Pfam" id="PF04226">
    <property type="entry name" value="Transgly_assoc"/>
    <property type="match status" value="1"/>
</dbReference>
<protein>
    <recommendedName>
        <fullName evidence="10">Transglycosylase associated protein</fullName>
    </recommendedName>
</protein>
<comment type="caution">
    <text evidence="8">The sequence shown here is derived from an EMBL/GenBank/DDBJ whole genome shotgun (WGS) entry which is preliminary data.</text>
</comment>
<evidence type="ECO:0000313" key="8">
    <source>
        <dbReference type="EMBL" id="TWU27668.1"/>
    </source>
</evidence>